<evidence type="ECO:0000259" key="1">
    <source>
        <dbReference type="Pfam" id="PF00294"/>
    </source>
</evidence>
<dbReference type="GeneID" id="115622271"/>
<dbReference type="GO" id="GO:0004454">
    <property type="term" value="F:ketohexokinase activity"/>
    <property type="evidence" value="ECO:0007669"/>
    <property type="project" value="InterPro"/>
</dbReference>
<sequence length="337" mass="38572">MNMANHLIDFGPMTETGNKQSWAVGKKTVLCVGNTVIDYISVCKKFPRENEPNKCYASYWQRGGNASNNCTVLRLLGVKVEFFGKLSTSPLFGMLVEDMRKRGIIFDHCPRTEVDPPFSTVILASSIKSRNIINCNKDYPYVTYDDFKKLDLNEYGWIHFQARHPTETIRMMQRVTSFNKKKAKDDPKIVISLDFDKSPTEMWPLVNYCDYVVISRQIATLKKWETPLEACTSVGEWLRMRWGVNLKRPYVIFLWGSEGAAILDKQENYSFAPSYKLKKVVDSLGAGDVFMASLIYALYIRERPLSVAVDFGNRMGSYKVTNFGYDHLPNILVPPTL</sequence>
<evidence type="ECO:0000313" key="3">
    <source>
        <dbReference type="RefSeq" id="XP_030372033.1"/>
    </source>
</evidence>
<evidence type="ECO:0000313" key="2">
    <source>
        <dbReference type="Proteomes" id="UP000504634"/>
    </source>
</evidence>
<dbReference type="OrthoDB" id="204058at2759"/>
<dbReference type="PANTHER" id="PTHR42774">
    <property type="entry name" value="PHOSPHOTRANSFERASE SYSTEM TRANSPORT PROTEIN"/>
    <property type="match status" value="1"/>
</dbReference>
<dbReference type="Pfam" id="PF00294">
    <property type="entry name" value="PfkB"/>
    <property type="match status" value="1"/>
</dbReference>
<reference evidence="3" key="1">
    <citation type="submission" date="2025-08" db="UniProtKB">
        <authorList>
            <consortium name="RefSeq"/>
        </authorList>
    </citation>
    <scope>IDENTIFICATION</scope>
    <source>
        <strain evidence="3">11010-0011.00</strain>
        <tissue evidence="3">Whole body</tissue>
    </source>
</reference>
<keyword evidence="2" id="KW-1185">Reference proteome</keyword>
<proteinExistence type="predicted"/>
<dbReference type="PANTHER" id="PTHR42774:SF3">
    <property type="entry name" value="KETOHEXOKINASE"/>
    <property type="match status" value="1"/>
</dbReference>
<dbReference type="InterPro" id="IPR034093">
    <property type="entry name" value="KHK"/>
</dbReference>
<dbReference type="GO" id="GO:0006000">
    <property type="term" value="P:fructose metabolic process"/>
    <property type="evidence" value="ECO:0007669"/>
    <property type="project" value="InterPro"/>
</dbReference>
<dbReference type="CDD" id="cd01939">
    <property type="entry name" value="Ketohexokinase"/>
    <property type="match status" value="1"/>
</dbReference>
<organism evidence="2 3">
    <name type="scientific">Drosophila lebanonensis</name>
    <name type="common">Fruit fly</name>
    <name type="synonym">Scaptodrosophila lebanonensis</name>
    <dbReference type="NCBI Taxonomy" id="7225"/>
    <lineage>
        <taxon>Eukaryota</taxon>
        <taxon>Metazoa</taxon>
        <taxon>Ecdysozoa</taxon>
        <taxon>Arthropoda</taxon>
        <taxon>Hexapoda</taxon>
        <taxon>Insecta</taxon>
        <taxon>Pterygota</taxon>
        <taxon>Neoptera</taxon>
        <taxon>Endopterygota</taxon>
        <taxon>Diptera</taxon>
        <taxon>Brachycera</taxon>
        <taxon>Muscomorpha</taxon>
        <taxon>Ephydroidea</taxon>
        <taxon>Drosophilidae</taxon>
        <taxon>Scaptodrosophila</taxon>
    </lineage>
</organism>
<feature type="domain" description="Carbohydrate kinase PfkB" evidence="1">
    <location>
        <begin position="27"/>
        <end position="324"/>
    </location>
</feature>
<dbReference type="InterPro" id="IPR029056">
    <property type="entry name" value="Ribokinase-like"/>
</dbReference>
<protein>
    <submittedName>
        <fullName evidence="3">Ketohexokinase</fullName>
    </submittedName>
</protein>
<dbReference type="Gene3D" id="3.40.1190.20">
    <property type="match status" value="1"/>
</dbReference>
<gene>
    <name evidence="3" type="primary">LOC115622271</name>
</gene>
<dbReference type="InterPro" id="IPR052562">
    <property type="entry name" value="Ketohexokinase-related"/>
</dbReference>
<dbReference type="AlphaFoldDB" id="A0A6J2TA95"/>
<dbReference type="Proteomes" id="UP000504634">
    <property type="component" value="Unplaced"/>
</dbReference>
<accession>A0A6J2TA95</accession>
<name>A0A6J2TA95_DROLE</name>
<dbReference type="SUPFAM" id="SSF53613">
    <property type="entry name" value="Ribokinase-like"/>
    <property type="match status" value="1"/>
</dbReference>
<dbReference type="RefSeq" id="XP_030372033.1">
    <property type="nucleotide sequence ID" value="XM_030516173.1"/>
</dbReference>
<dbReference type="InterPro" id="IPR011611">
    <property type="entry name" value="PfkB_dom"/>
</dbReference>